<dbReference type="PANTHER" id="PTHR42865">
    <property type="entry name" value="PROTON/GLUTAMATE-ASPARTATE SYMPORTER"/>
    <property type="match status" value="1"/>
</dbReference>
<dbReference type="Proteomes" id="UP000197596">
    <property type="component" value="Unassembled WGS sequence"/>
</dbReference>
<evidence type="ECO:0000256" key="5">
    <source>
        <dbReference type="ARBA" id="ARBA00023136"/>
    </source>
</evidence>
<dbReference type="Gene3D" id="1.10.3860.10">
    <property type="entry name" value="Sodium:dicarboxylate symporter"/>
    <property type="match status" value="1"/>
</dbReference>
<feature type="transmembrane region" description="Helical" evidence="6">
    <location>
        <begin position="288"/>
        <end position="308"/>
    </location>
</feature>
<dbReference type="GO" id="GO:0015138">
    <property type="term" value="F:fumarate transmembrane transporter activity"/>
    <property type="evidence" value="ECO:0007669"/>
    <property type="project" value="TreeGrafter"/>
</dbReference>
<name>A0A2D0B7C9_9BURK</name>
<dbReference type="SUPFAM" id="SSF118215">
    <property type="entry name" value="Proton glutamate symport protein"/>
    <property type="match status" value="1"/>
</dbReference>
<proteinExistence type="predicted"/>
<dbReference type="GO" id="GO:0015366">
    <property type="term" value="F:malate:proton symporter activity"/>
    <property type="evidence" value="ECO:0007669"/>
    <property type="project" value="TreeGrafter"/>
</dbReference>
<protein>
    <submittedName>
        <fullName evidence="7">C4-dicarboxylate ABC transporter</fullName>
    </submittedName>
</protein>
<gene>
    <name evidence="7" type="ORF">CEJ42_09335</name>
</gene>
<evidence type="ECO:0000313" key="7">
    <source>
        <dbReference type="EMBL" id="OWY30031.1"/>
    </source>
</evidence>
<dbReference type="GO" id="GO:0005886">
    <property type="term" value="C:plasma membrane"/>
    <property type="evidence" value="ECO:0007669"/>
    <property type="project" value="TreeGrafter"/>
</dbReference>
<dbReference type="Pfam" id="PF00375">
    <property type="entry name" value="SDF"/>
    <property type="match status" value="1"/>
</dbReference>
<dbReference type="AlphaFoldDB" id="A0A2D0B7C9"/>
<dbReference type="PANTHER" id="PTHR42865:SF1">
    <property type="entry name" value="AEROBIC C4-DICARBOXYLATE TRANSPORT PROTEIN"/>
    <property type="match status" value="1"/>
</dbReference>
<keyword evidence="4 6" id="KW-1133">Transmembrane helix</keyword>
<evidence type="ECO:0000256" key="3">
    <source>
        <dbReference type="ARBA" id="ARBA00022692"/>
    </source>
</evidence>
<feature type="transmembrane region" description="Helical" evidence="6">
    <location>
        <begin position="314"/>
        <end position="338"/>
    </location>
</feature>
<comment type="subcellular location">
    <subcellularLocation>
        <location evidence="1">Membrane</location>
        <topology evidence="1">Multi-pass membrane protein</topology>
    </subcellularLocation>
</comment>
<organism evidence="7 8">
    <name type="scientific">Herbaspirillum robiniae</name>
    <dbReference type="NCBI Taxonomy" id="2014887"/>
    <lineage>
        <taxon>Bacteria</taxon>
        <taxon>Pseudomonadati</taxon>
        <taxon>Pseudomonadota</taxon>
        <taxon>Betaproteobacteria</taxon>
        <taxon>Burkholderiales</taxon>
        <taxon>Oxalobacteraceae</taxon>
        <taxon>Herbaspirillum</taxon>
    </lineage>
</organism>
<evidence type="ECO:0000313" key="8">
    <source>
        <dbReference type="Proteomes" id="UP000197596"/>
    </source>
</evidence>
<evidence type="ECO:0000256" key="2">
    <source>
        <dbReference type="ARBA" id="ARBA00022448"/>
    </source>
</evidence>
<feature type="transmembrane region" description="Helical" evidence="6">
    <location>
        <begin position="146"/>
        <end position="164"/>
    </location>
</feature>
<feature type="transmembrane region" description="Helical" evidence="6">
    <location>
        <begin position="350"/>
        <end position="374"/>
    </location>
</feature>
<evidence type="ECO:0000256" key="4">
    <source>
        <dbReference type="ARBA" id="ARBA00022989"/>
    </source>
</evidence>
<dbReference type="PRINTS" id="PR00173">
    <property type="entry name" value="EDTRNSPORT"/>
</dbReference>
<feature type="transmembrane region" description="Helical" evidence="6">
    <location>
        <begin position="29"/>
        <end position="53"/>
    </location>
</feature>
<dbReference type="InterPro" id="IPR001991">
    <property type="entry name" value="Na-dicarboxylate_symporter"/>
</dbReference>
<feature type="transmembrane region" description="Helical" evidence="6">
    <location>
        <begin position="65"/>
        <end position="87"/>
    </location>
</feature>
<dbReference type="EMBL" id="NJGU01000004">
    <property type="protein sequence ID" value="OWY30031.1"/>
    <property type="molecule type" value="Genomic_DNA"/>
</dbReference>
<keyword evidence="3 6" id="KW-0812">Transmembrane</keyword>
<sequence>MAAAIAAGIALGQWWPDIAVQMKPLSDGFVKLIGMLIGVIMFMLVVSGIAGMQGRAQTAKVGGKAVLYFEAMALMSLTVGILAGVLLQPGSGIHLDLSATAAETAGSTGGQLVSGYLRRAEDFRIDQFVLGLIPDSFAGAFVHNNSLQILLVAVFFGVALGRLSARDARFAQLRDFIESLLGVLFGMVNLILRLAPLAAFGAMAFTIGRYGLGSILPLLRFVGAIYLASIFFVAAVMALIARALGVNLLRLIAYVRDELLLVVFTASSVAALPGLIGKMEKLGCSRSVVRLVLPAGYSFNLSGTNLYLAMATLFLAQASGVHLGLWQLVTLLAIAMLTSKGATSVTGSGFIALAATLTALQLVPVGGIVLLLGVERLMKCRSLTNVIGNCLACVVIAVWEGEFDREAMRRELQGG</sequence>
<feature type="transmembrane region" description="Helical" evidence="6">
    <location>
        <begin position="226"/>
        <end position="253"/>
    </location>
</feature>
<feature type="transmembrane region" description="Helical" evidence="6">
    <location>
        <begin position="259"/>
        <end position="276"/>
    </location>
</feature>
<comment type="caution">
    <text evidence="7">The sequence shown here is derived from an EMBL/GenBank/DDBJ whole genome shotgun (WGS) entry which is preliminary data.</text>
</comment>
<dbReference type="GO" id="GO:0015141">
    <property type="term" value="F:succinate transmembrane transporter activity"/>
    <property type="evidence" value="ECO:0007669"/>
    <property type="project" value="TreeGrafter"/>
</dbReference>
<keyword evidence="2" id="KW-0813">Transport</keyword>
<keyword evidence="5 6" id="KW-0472">Membrane</keyword>
<evidence type="ECO:0000256" key="1">
    <source>
        <dbReference type="ARBA" id="ARBA00004141"/>
    </source>
</evidence>
<accession>A0A2D0B7C9</accession>
<evidence type="ECO:0000256" key="6">
    <source>
        <dbReference type="SAM" id="Phobius"/>
    </source>
</evidence>
<dbReference type="GO" id="GO:0070778">
    <property type="term" value="P:L-aspartate transmembrane transport"/>
    <property type="evidence" value="ECO:0007669"/>
    <property type="project" value="TreeGrafter"/>
</dbReference>
<dbReference type="InterPro" id="IPR036458">
    <property type="entry name" value="Na:dicarbo_symporter_sf"/>
</dbReference>
<reference evidence="7 8" key="1">
    <citation type="submission" date="2017-06" db="EMBL/GenBank/DDBJ databases">
        <title>Herbaspirillum phytohormonus sp. nov., isolated from the root nodule of Robinia pseudoacacia in lead-zinc mine.</title>
        <authorList>
            <person name="Fan M."/>
            <person name="Lin Y."/>
        </authorList>
    </citation>
    <scope>NUCLEOTIDE SEQUENCE [LARGE SCALE GENOMIC DNA]</scope>
    <source>
        <strain evidence="7 8">HZ10</strain>
    </source>
</reference>